<dbReference type="InterPro" id="IPR036259">
    <property type="entry name" value="MFS_trans_sf"/>
</dbReference>
<feature type="domain" description="Major facilitator superfamily (MFS) profile" evidence="2">
    <location>
        <begin position="1"/>
        <end position="389"/>
    </location>
</feature>
<evidence type="ECO:0000259" key="2">
    <source>
        <dbReference type="PROSITE" id="PS50850"/>
    </source>
</evidence>
<accession>A0A1H1ID83</accession>
<dbReference type="InterPro" id="IPR020846">
    <property type="entry name" value="MFS_dom"/>
</dbReference>
<dbReference type="Proteomes" id="UP000198848">
    <property type="component" value="Unassembled WGS sequence"/>
</dbReference>
<dbReference type="GO" id="GO:0022857">
    <property type="term" value="F:transmembrane transporter activity"/>
    <property type="evidence" value="ECO:0007669"/>
    <property type="project" value="InterPro"/>
</dbReference>
<proteinExistence type="predicted"/>
<keyword evidence="4" id="KW-1185">Reference proteome</keyword>
<dbReference type="RefSeq" id="WP_090384492.1">
    <property type="nucleotide sequence ID" value="NZ_FNLC01000004.1"/>
</dbReference>
<protein>
    <submittedName>
        <fullName evidence="3">Sugar phosphate permease</fullName>
    </submittedName>
</protein>
<dbReference type="OrthoDB" id="306263at2157"/>
<dbReference type="AlphaFoldDB" id="A0A1H1ID83"/>
<dbReference type="InterPro" id="IPR052952">
    <property type="entry name" value="MFS-Transporter"/>
</dbReference>
<sequence length="399" mass="41413">MDTSYWRTVLLVTLWQISASICYYSVFAATPFFRDTFGLSRFWVGVVVTTLTFGYAVFLLPQGALVDKFGERLMLTLGLVGLGTATALVAGSPTFALLLAAVFVLGSLYGTAMPGTNKAIFDNIKPGKQNFAMGIKQVGVTGGSGISALLVTGLAGVLFWQAGFLLAAGFALAIAAAFYVLYSGSGGDGAAKYPDFRALLSNRPYFLLTVSGLFLGAALFTTTGYTVLYVEESIEASVAYSGVVLALVQLFGSVGRVVTGWLSDVLPGDPQVRIGGILIVQSLAGAVMFVVVASTTTVIGATIAFSVLGFFVLGYTGVYYSVMATLVRADEMGGATAGGQLALTSGGLFAPPAFGYLADMVGYRASWLLLAMLVVIASILLVFVVRIPSSVSNPAATGG</sequence>
<dbReference type="PROSITE" id="PS50850">
    <property type="entry name" value="MFS"/>
    <property type="match status" value="1"/>
</dbReference>
<keyword evidence="1" id="KW-0472">Membrane</keyword>
<feature type="transmembrane region" description="Helical" evidence="1">
    <location>
        <begin position="299"/>
        <end position="322"/>
    </location>
</feature>
<feature type="transmembrane region" description="Helical" evidence="1">
    <location>
        <begin position="42"/>
        <end position="61"/>
    </location>
</feature>
<feature type="transmembrane region" description="Helical" evidence="1">
    <location>
        <begin position="164"/>
        <end position="184"/>
    </location>
</feature>
<dbReference type="EMBL" id="FNLC01000004">
    <property type="protein sequence ID" value="SDR35519.1"/>
    <property type="molecule type" value="Genomic_DNA"/>
</dbReference>
<dbReference type="Gene3D" id="1.20.1250.20">
    <property type="entry name" value="MFS general substrate transporter like domains"/>
    <property type="match status" value="2"/>
</dbReference>
<feature type="transmembrane region" description="Helical" evidence="1">
    <location>
        <begin position="96"/>
        <end position="117"/>
    </location>
</feature>
<gene>
    <name evidence="3" type="ORF">SAMN04489842_3441</name>
</gene>
<reference evidence="4" key="1">
    <citation type="submission" date="2016-10" db="EMBL/GenBank/DDBJ databases">
        <authorList>
            <person name="Varghese N."/>
            <person name="Submissions S."/>
        </authorList>
    </citation>
    <scope>NUCLEOTIDE SEQUENCE [LARGE SCALE GENOMIC DNA]</scope>
    <source>
        <strain evidence="4">DSM 24767</strain>
    </source>
</reference>
<name>A0A1H1ID83_NATTX</name>
<evidence type="ECO:0000313" key="4">
    <source>
        <dbReference type="Proteomes" id="UP000198848"/>
    </source>
</evidence>
<feature type="transmembrane region" description="Helical" evidence="1">
    <location>
        <begin position="9"/>
        <end position="30"/>
    </location>
</feature>
<keyword evidence="1" id="KW-0812">Transmembrane</keyword>
<dbReference type="InterPro" id="IPR011701">
    <property type="entry name" value="MFS"/>
</dbReference>
<feature type="transmembrane region" description="Helical" evidence="1">
    <location>
        <begin position="205"/>
        <end position="228"/>
    </location>
</feature>
<dbReference type="STRING" id="1095778.SAMN04489842_3441"/>
<feature type="transmembrane region" description="Helical" evidence="1">
    <location>
        <begin position="274"/>
        <end position="293"/>
    </location>
</feature>
<dbReference type="PANTHER" id="PTHR23527">
    <property type="entry name" value="BLL3282 PROTEIN"/>
    <property type="match status" value="1"/>
</dbReference>
<evidence type="ECO:0000256" key="1">
    <source>
        <dbReference type="SAM" id="Phobius"/>
    </source>
</evidence>
<feature type="transmembrane region" description="Helical" evidence="1">
    <location>
        <begin position="334"/>
        <end position="354"/>
    </location>
</feature>
<feature type="transmembrane region" description="Helical" evidence="1">
    <location>
        <begin position="73"/>
        <end position="90"/>
    </location>
</feature>
<evidence type="ECO:0000313" key="3">
    <source>
        <dbReference type="EMBL" id="SDR35519.1"/>
    </source>
</evidence>
<dbReference type="SUPFAM" id="SSF103473">
    <property type="entry name" value="MFS general substrate transporter"/>
    <property type="match status" value="1"/>
</dbReference>
<keyword evidence="1" id="KW-1133">Transmembrane helix</keyword>
<organism evidence="3 4">
    <name type="scientific">Natronobacterium texcoconense</name>
    <dbReference type="NCBI Taxonomy" id="1095778"/>
    <lineage>
        <taxon>Archaea</taxon>
        <taxon>Methanobacteriati</taxon>
        <taxon>Methanobacteriota</taxon>
        <taxon>Stenosarchaea group</taxon>
        <taxon>Halobacteria</taxon>
        <taxon>Halobacteriales</taxon>
        <taxon>Natrialbaceae</taxon>
        <taxon>Natronobacterium</taxon>
    </lineage>
</organism>
<feature type="transmembrane region" description="Helical" evidence="1">
    <location>
        <begin position="138"/>
        <end position="158"/>
    </location>
</feature>
<dbReference type="PANTHER" id="PTHR23527:SF1">
    <property type="entry name" value="BLL3282 PROTEIN"/>
    <property type="match status" value="1"/>
</dbReference>
<feature type="transmembrane region" description="Helical" evidence="1">
    <location>
        <begin position="240"/>
        <end position="262"/>
    </location>
</feature>
<feature type="transmembrane region" description="Helical" evidence="1">
    <location>
        <begin position="366"/>
        <end position="385"/>
    </location>
</feature>
<dbReference type="Pfam" id="PF07690">
    <property type="entry name" value="MFS_1"/>
    <property type="match status" value="1"/>
</dbReference>